<protein>
    <recommendedName>
        <fullName evidence="5">Lipoprotein</fullName>
    </recommendedName>
</protein>
<dbReference type="EMBL" id="WLYK01000005">
    <property type="protein sequence ID" value="MTD14810.1"/>
    <property type="molecule type" value="Genomic_DNA"/>
</dbReference>
<feature type="compositionally biased region" description="Low complexity" evidence="1">
    <location>
        <begin position="41"/>
        <end position="82"/>
    </location>
</feature>
<keyword evidence="4" id="KW-1185">Reference proteome</keyword>
<gene>
    <name evidence="3" type="ORF">GIS00_12750</name>
</gene>
<feature type="signal peptide" evidence="2">
    <location>
        <begin position="1"/>
        <end position="30"/>
    </location>
</feature>
<organism evidence="3 4">
    <name type="scientific">Nakamurella alba</name>
    <dbReference type="NCBI Taxonomy" id="2665158"/>
    <lineage>
        <taxon>Bacteria</taxon>
        <taxon>Bacillati</taxon>
        <taxon>Actinomycetota</taxon>
        <taxon>Actinomycetes</taxon>
        <taxon>Nakamurellales</taxon>
        <taxon>Nakamurellaceae</taxon>
        <taxon>Nakamurella</taxon>
    </lineage>
</organism>
<evidence type="ECO:0008006" key="5">
    <source>
        <dbReference type="Google" id="ProtNLM"/>
    </source>
</evidence>
<comment type="caution">
    <text evidence="3">The sequence shown here is derived from an EMBL/GenBank/DDBJ whole genome shotgun (WGS) entry which is preliminary data.</text>
</comment>
<proteinExistence type="predicted"/>
<evidence type="ECO:0000256" key="2">
    <source>
        <dbReference type="SAM" id="SignalP"/>
    </source>
</evidence>
<dbReference type="Proteomes" id="UP000460221">
    <property type="component" value="Unassembled WGS sequence"/>
</dbReference>
<evidence type="ECO:0000313" key="4">
    <source>
        <dbReference type="Proteomes" id="UP000460221"/>
    </source>
</evidence>
<evidence type="ECO:0000313" key="3">
    <source>
        <dbReference type="EMBL" id="MTD14810.1"/>
    </source>
</evidence>
<accession>A0A7K1FL73</accession>
<dbReference type="RefSeq" id="WP_154768826.1">
    <property type="nucleotide sequence ID" value="NZ_WLYK01000005.1"/>
</dbReference>
<keyword evidence="2" id="KW-0732">Signal</keyword>
<dbReference type="AlphaFoldDB" id="A0A7K1FL73"/>
<reference evidence="3 4" key="1">
    <citation type="submission" date="2019-11" db="EMBL/GenBank/DDBJ databases">
        <authorList>
            <person name="Jiang L.-Q."/>
        </authorList>
    </citation>
    <scope>NUCLEOTIDE SEQUENCE [LARGE SCALE GENOMIC DNA]</scope>
    <source>
        <strain evidence="3 4">YIM 132087</strain>
    </source>
</reference>
<name>A0A7K1FL73_9ACTN</name>
<sequence>MARSARNAVGAFVAAGAAGTVLLLAGCASAVSGIARTAEGAASPATSSSIPTSAPVASTTPTTATAATTAAATTATTRTPVTGDTDRSVAPDPFGSISASTTVGGSGPLDLQTTAWFTAMCEGAQPLTDLADDMESLSSADAVIDAFSEFGALMTTLSTDLADVPPPTFPGGEEYAANVVDGFDRMGTLFTDAADALAEGDTSVLLGLEDELAADGPLQQLSGTDVSPDLQDAVEALPACQALYAG</sequence>
<feature type="chain" id="PRO_5029572420" description="Lipoprotein" evidence="2">
    <location>
        <begin position="31"/>
        <end position="246"/>
    </location>
</feature>
<dbReference type="PROSITE" id="PS51257">
    <property type="entry name" value="PROKAR_LIPOPROTEIN"/>
    <property type="match status" value="1"/>
</dbReference>
<evidence type="ECO:0000256" key="1">
    <source>
        <dbReference type="SAM" id="MobiDB-lite"/>
    </source>
</evidence>
<feature type="region of interest" description="Disordered" evidence="1">
    <location>
        <begin position="41"/>
        <end position="105"/>
    </location>
</feature>